<dbReference type="PATRIC" id="fig|1121318.3.peg.1808"/>
<feature type="transmembrane region" description="Helical" evidence="1">
    <location>
        <begin position="436"/>
        <end position="453"/>
    </location>
</feature>
<accession>A0A0L6ZAB2</accession>
<feature type="transmembrane region" description="Helical" evidence="1">
    <location>
        <begin position="299"/>
        <end position="318"/>
    </location>
</feature>
<feature type="transmembrane region" description="Helical" evidence="1">
    <location>
        <begin position="102"/>
        <end position="120"/>
    </location>
</feature>
<feature type="transmembrane region" description="Helical" evidence="1">
    <location>
        <begin position="262"/>
        <end position="279"/>
    </location>
</feature>
<feature type="transmembrane region" description="Helical" evidence="1">
    <location>
        <begin position="30"/>
        <end position="52"/>
    </location>
</feature>
<dbReference type="AlphaFoldDB" id="A0A0L6ZAB2"/>
<proteinExistence type="predicted"/>
<evidence type="ECO:0000313" key="3">
    <source>
        <dbReference type="Proteomes" id="UP000037043"/>
    </source>
</evidence>
<keyword evidence="1" id="KW-1133">Transmembrane helix</keyword>
<evidence type="ECO:0000313" key="2">
    <source>
        <dbReference type="EMBL" id="KOA19703.1"/>
    </source>
</evidence>
<evidence type="ECO:0000256" key="1">
    <source>
        <dbReference type="SAM" id="Phobius"/>
    </source>
</evidence>
<comment type="caution">
    <text evidence="2">The sequence shown here is derived from an EMBL/GenBank/DDBJ whole genome shotgun (WGS) entry which is preliminary data.</text>
</comment>
<feature type="transmembrane region" description="Helical" evidence="1">
    <location>
        <begin position="352"/>
        <end position="378"/>
    </location>
</feature>
<protein>
    <recommendedName>
        <fullName evidence="4">Citrate transporter</fullName>
    </recommendedName>
</protein>
<reference evidence="3" key="1">
    <citation type="submission" date="2015-08" db="EMBL/GenBank/DDBJ databases">
        <title>Genome sequence of the strict anaerobe Clostridium homopropionicum LuHBu1 (DSM 5847T).</title>
        <authorList>
            <person name="Poehlein A."/>
            <person name="Beck M."/>
            <person name="Schiel-Bengelsdorf B."/>
            <person name="Bengelsdorf F.R."/>
            <person name="Daniel R."/>
            <person name="Duerre P."/>
        </authorList>
    </citation>
    <scope>NUCLEOTIDE SEQUENCE [LARGE SCALE GENOMIC DNA]</scope>
    <source>
        <strain evidence="3">DSM 5847</strain>
    </source>
</reference>
<feature type="transmembrane region" description="Helical" evidence="1">
    <location>
        <begin position="236"/>
        <end position="255"/>
    </location>
</feature>
<dbReference type="RefSeq" id="WP_242846754.1">
    <property type="nucleotide sequence ID" value="NZ_LHUR01000022.1"/>
</dbReference>
<name>A0A0L6ZAB2_9CLOT</name>
<keyword evidence="1" id="KW-0472">Membrane</keyword>
<evidence type="ECO:0008006" key="4">
    <source>
        <dbReference type="Google" id="ProtNLM"/>
    </source>
</evidence>
<gene>
    <name evidence="2" type="ORF">CLHOM_17920</name>
</gene>
<feature type="transmembrane region" description="Helical" evidence="1">
    <location>
        <begin position="189"/>
        <end position="207"/>
    </location>
</feature>
<sequence length="454" mass="48759">MELTLVHYMYLFIIILIIIAISMKQDITILCILGLGIIGFIITLNPIKSLIVIYKGITVSGKEFIDTIIIISLINAMSKSLSDIGVDEIMIAPITKLIKSKTLAFFILGITMTITSWFLWPTPAVVFMGSIMVPAAIRAGLPRIWIASVLCLFGKGAALSSDFVIQGSPSITAKTAGVEDTLTIVKASLPFWGTMCFSAIVTAFILMKKYRKEIMDNSYKEIAETRNTVFNSKAKIVSKLVIILFITDILGMFLFKLKGDDATSLIGGTAILILLIASLAKNTFLEALSYMANLVKEGFVFGIKVFAPIILIGAFFFLGSEATAKEILGENATGILTDIVLYVSNKIPISKFAVVTIQGIISTMLGISGSGFGGLPLVGTLANTFGNSAHLSVEKLAAFGQIITIWIGGGTVIPWSVAPVAAICQVDSFEIARRNLIPVAVGVFATFILGFLII</sequence>
<keyword evidence="1" id="KW-0812">Transmembrane</keyword>
<feature type="transmembrane region" description="Helical" evidence="1">
    <location>
        <begin position="6"/>
        <end position="23"/>
    </location>
</feature>
<organism evidence="2 3">
    <name type="scientific">Clostridium homopropionicum DSM 5847</name>
    <dbReference type="NCBI Taxonomy" id="1121318"/>
    <lineage>
        <taxon>Bacteria</taxon>
        <taxon>Bacillati</taxon>
        <taxon>Bacillota</taxon>
        <taxon>Clostridia</taxon>
        <taxon>Eubacteriales</taxon>
        <taxon>Clostridiaceae</taxon>
        <taxon>Clostridium</taxon>
    </lineage>
</organism>
<feature type="transmembrane region" description="Helical" evidence="1">
    <location>
        <begin position="398"/>
        <end position="424"/>
    </location>
</feature>
<keyword evidence="3" id="KW-1185">Reference proteome</keyword>
<dbReference type="STRING" id="36844.SAMN04488501_102202"/>
<dbReference type="Proteomes" id="UP000037043">
    <property type="component" value="Unassembled WGS sequence"/>
</dbReference>
<dbReference type="EMBL" id="LHUR01000022">
    <property type="protein sequence ID" value="KOA19703.1"/>
    <property type="molecule type" value="Genomic_DNA"/>
</dbReference>